<dbReference type="KEGG" id="ftj:FTUN_8718"/>
<gene>
    <name evidence="2" type="ORF">FTUN_8718</name>
</gene>
<proteinExistence type="predicted"/>
<accession>A0A6M5Z4A4</accession>
<dbReference type="Proteomes" id="UP000503447">
    <property type="component" value="Chromosome"/>
</dbReference>
<feature type="region of interest" description="Disordered" evidence="1">
    <location>
        <begin position="130"/>
        <end position="165"/>
    </location>
</feature>
<protein>
    <submittedName>
        <fullName evidence="2">Uncharacterized protein</fullName>
    </submittedName>
</protein>
<evidence type="ECO:0000313" key="2">
    <source>
        <dbReference type="EMBL" id="QJX01079.1"/>
    </source>
</evidence>
<name>A0A6M5Z4A4_9BACT</name>
<dbReference type="EMBL" id="CP053452">
    <property type="protein sequence ID" value="QJX01079.1"/>
    <property type="molecule type" value="Genomic_DNA"/>
</dbReference>
<dbReference type="AlphaFoldDB" id="A0A6M5Z4A4"/>
<organism evidence="2 3">
    <name type="scientific">Frigoriglobus tundricola</name>
    <dbReference type="NCBI Taxonomy" id="2774151"/>
    <lineage>
        <taxon>Bacteria</taxon>
        <taxon>Pseudomonadati</taxon>
        <taxon>Planctomycetota</taxon>
        <taxon>Planctomycetia</taxon>
        <taxon>Gemmatales</taxon>
        <taxon>Gemmataceae</taxon>
        <taxon>Frigoriglobus</taxon>
    </lineage>
</organism>
<reference evidence="3" key="1">
    <citation type="submission" date="2020-05" db="EMBL/GenBank/DDBJ databases">
        <title>Frigoriglobus tundricola gen. nov., sp. nov., a psychrotolerant cellulolytic planctomycete of the family Gemmataceae with two divergent copies of 16S rRNA gene.</title>
        <authorList>
            <person name="Kulichevskaya I.S."/>
            <person name="Ivanova A.A."/>
            <person name="Naumoff D.G."/>
            <person name="Beletsky A.V."/>
            <person name="Rijpstra W.I.C."/>
            <person name="Sinninghe Damste J.S."/>
            <person name="Mardanov A.V."/>
            <person name="Ravin N.V."/>
            <person name="Dedysh S.N."/>
        </authorList>
    </citation>
    <scope>NUCLEOTIDE SEQUENCE [LARGE SCALE GENOMIC DNA]</scope>
    <source>
        <strain evidence="3">PL17</strain>
    </source>
</reference>
<evidence type="ECO:0000256" key="1">
    <source>
        <dbReference type="SAM" id="MobiDB-lite"/>
    </source>
</evidence>
<sequence>MLLPSDLYEALVKLAGTVYLWELFVEDMARFRRSKNIKTKEFAPTTVAHVIGNIFREYSEAHPDRPRLSPHALRRRGITLTVAATQSVDAASQAIGVTAATVKAAYLNAERAFHADAVFSKLAETLRLPSGAKDAQAKPGVSHQSPTNKRHKGERKRTSANNKNE</sequence>
<evidence type="ECO:0000313" key="3">
    <source>
        <dbReference type="Proteomes" id="UP000503447"/>
    </source>
</evidence>
<dbReference type="RefSeq" id="WP_171475702.1">
    <property type="nucleotide sequence ID" value="NZ_CP053452.2"/>
</dbReference>
<keyword evidence="3" id="KW-1185">Reference proteome</keyword>